<feature type="transmembrane region" description="Helical" evidence="5">
    <location>
        <begin position="271"/>
        <end position="287"/>
    </location>
</feature>
<feature type="transmembrane region" description="Helical" evidence="5">
    <location>
        <begin position="130"/>
        <end position="149"/>
    </location>
</feature>
<sequence>MFIQIALLVVGLVLLVKGADWLVDGASVLAKKRNVSDLAIGLTIVAFGTSAPELVVNAVAASGNYPDIVFGNIIGSNNFNLFIILGISGLIIPLSVQSSTVWKEIPYSLFAAILLFLMANNYLFGYTEGLSRLDAAILLALFLGFLYYVATQLKSDPSAETLELKDYSNLKIWLLIFVGLAGLVGGGKLVVDNAVAMAQSLGVSEKIIGLTIVAAGTSLPELATSVVAAMRKNTDIAIGNIIGSNIFNIFLILGVSGLIRPLAFNASFNTDIYILAGGTVFLFLAMFTGKKHRLDRWEAILLLVVYLGYTGYLVSMEL</sequence>
<evidence type="ECO:0000256" key="1">
    <source>
        <dbReference type="ARBA" id="ARBA00004141"/>
    </source>
</evidence>
<accession>A0ABN1N0C5</accession>
<keyword evidence="3 5" id="KW-1133">Transmembrane helix</keyword>
<feature type="transmembrane region" description="Helical" evidence="5">
    <location>
        <begin position="79"/>
        <end position="96"/>
    </location>
</feature>
<dbReference type="EMBL" id="BAAAFI010000010">
    <property type="protein sequence ID" value="GAA0879295.1"/>
    <property type="molecule type" value="Genomic_DNA"/>
</dbReference>
<feature type="domain" description="Sodium/calcium exchanger membrane region" evidence="6">
    <location>
        <begin position="172"/>
        <end position="313"/>
    </location>
</feature>
<evidence type="ECO:0000313" key="7">
    <source>
        <dbReference type="EMBL" id="GAA0879295.1"/>
    </source>
</evidence>
<reference evidence="8" key="1">
    <citation type="journal article" date="2019" name="Int. J. Syst. Evol. Microbiol.">
        <title>The Global Catalogue of Microorganisms (GCM) 10K type strain sequencing project: providing services to taxonomists for standard genome sequencing and annotation.</title>
        <authorList>
            <consortium name="The Broad Institute Genomics Platform"/>
            <consortium name="The Broad Institute Genome Sequencing Center for Infectious Disease"/>
            <person name="Wu L."/>
            <person name="Ma J."/>
        </authorList>
    </citation>
    <scope>NUCLEOTIDE SEQUENCE [LARGE SCALE GENOMIC DNA]</scope>
    <source>
        <strain evidence="8">JCM 16112</strain>
    </source>
</reference>
<dbReference type="Pfam" id="PF01699">
    <property type="entry name" value="Na_Ca_ex"/>
    <property type="match status" value="2"/>
</dbReference>
<keyword evidence="8" id="KW-1185">Reference proteome</keyword>
<dbReference type="RefSeq" id="WP_343851553.1">
    <property type="nucleotide sequence ID" value="NZ_BAAAFI010000010.1"/>
</dbReference>
<feature type="transmembrane region" description="Helical" evidence="5">
    <location>
        <begin position="237"/>
        <end position="259"/>
    </location>
</feature>
<dbReference type="PANTHER" id="PTHR10846:SF8">
    <property type="entry name" value="INNER MEMBRANE PROTEIN YRBG"/>
    <property type="match status" value="1"/>
</dbReference>
<feature type="transmembrane region" description="Helical" evidence="5">
    <location>
        <begin position="299"/>
        <end position="315"/>
    </location>
</feature>
<dbReference type="PANTHER" id="PTHR10846">
    <property type="entry name" value="SODIUM/POTASSIUM/CALCIUM EXCHANGER"/>
    <property type="match status" value="1"/>
</dbReference>
<dbReference type="InterPro" id="IPR004837">
    <property type="entry name" value="NaCa_Exmemb"/>
</dbReference>
<evidence type="ECO:0000256" key="4">
    <source>
        <dbReference type="ARBA" id="ARBA00023136"/>
    </source>
</evidence>
<feature type="domain" description="Sodium/calcium exchanger membrane region" evidence="6">
    <location>
        <begin position="5"/>
        <end position="149"/>
    </location>
</feature>
<name>A0ABN1N0C5_9BACT</name>
<organism evidence="7 8">
    <name type="scientific">Algoriphagus jejuensis</name>
    <dbReference type="NCBI Taxonomy" id="419934"/>
    <lineage>
        <taxon>Bacteria</taxon>
        <taxon>Pseudomonadati</taxon>
        <taxon>Bacteroidota</taxon>
        <taxon>Cytophagia</taxon>
        <taxon>Cytophagales</taxon>
        <taxon>Cyclobacteriaceae</taxon>
        <taxon>Algoriphagus</taxon>
    </lineage>
</organism>
<proteinExistence type="predicted"/>
<feature type="transmembrane region" description="Helical" evidence="5">
    <location>
        <begin position="105"/>
        <end position="124"/>
    </location>
</feature>
<evidence type="ECO:0000256" key="5">
    <source>
        <dbReference type="SAM" id="Phobius"/>
    </source>
</evidence>
<keyword evidence="2 5" id="KW-0812">Transmembrane</keyword>
<comment type="subcellular location">
    <subcellularLocation>
        <location evidence="1">Membrane</location>
        <topology evidence="1">Multi-pass membrane protein</topology>
    </subcellularLocation>
</comment>
<feature type="transmembrane region" description="Helical" evidence="5">
    <location>
        <begin position="170"/>
        <end position="187"/>
    </location>
</feature>
<dbReference type="InterPro" id="IPR044880">
    <property type="entry name" value="NCX_ion-bd_dom_sf"/>
</dbReference>
<comment type="caution">
    <text evidence="7">The sequence shown here is derived from an EMBL/GenBank/DDBJ whole genome shotgun (WGS) entry which is preliminary data.</text>
</comment>
<gene>
    <name evidence="7" type="ORF">GCM10009119_22630</name>
</gene>
<evidence type="ECO:0000256" key="2">
    <source>
        <dbReference type="ARBA" id="ARBA00022692"/>
    </source>
</evidence>
<protein>
    <submittedName>
        <fullName evidence="7">Calcium/sodium antiporter</fullName>
    </submittedName>
</protein>
<dbReference type="InterPro" id="IPR004481">
    <property type="entry name" value="K/Na/Ca-exchanger"/>
</dbReference>
<dbReference type="Gene3D" id="1.20.1420.30">
    <property type="entry name" value="NCX, central ion-binding region"/>
    <property type="match status" value="2"/>
</dbReference>
<dbReference type="NCBIfam" id="TIGR00367">
    <property type="entry name" value="calcium/sodium antiporter"/>
    <property type="match status" value="1"/>
</dbReference>
<evidence type="ECO:0000256" key="3">
    <source>
        <dbReference type="ARBA" id="ARBA00022989"/>
    </source>
</evidence>
<keyword evidence="4 5" id="KW-0472">Membrane</keyword>
<evidence type="ECO:0000313" key="8">
    <source>
        <dbReference type="Proteomes" id="UP001500469"/>
    </source>
</evidence>
<evidence type="ECO:0000259" key="6">
    <source>
        <dbReference type="Pfam" id="PF01699"/>
    </source>
</evidence>
<dbReference type="Proteomes" id="UP001500469">
    <property type="component" value="Unassembled WGS sequence"/>
</dbReference>